<dbReference type="Proteomes" id="UP000006377">
    <property type="component" value="Chromosome"/>
</dbReference>
<dbReference type="OrthoDB" id="5297687at2"/>
<dbReference type="HOGENOM" id="CLU_171850_1_0_5"/>
<proteinExistence type="predicted"/>
<dbReference type="AlphaFoldDB" id="A7HTE0"/>
<accession>A7HTE0</accession>
<gene>
    <name evidence="1" type="ordered locus">Plav_1554</name>
</gene>
<sequence length="64" mass="7179">MLSEMRARRTISVTDFRKNPVRHLGDAKGDTLAVLSHNRVEFYAVPPVQFEALLDRLEALGGRG</sequence>
<dbReference type="KEGG" id="pla:Plav_1554"/>
<evidence type="ECO:0000313" key="1">
    <source>
        <dbReference type="EMBL" id="ABS63173.1"/>
    </source>
</evidence>
<evidence type="ECO:0000313" key="2">
    <source>
        <dbReference type="Proteomes" id="UP000006377"/>
    </source>
</evidence>
<dbReference type="eggNOG" id="COG2161">
    <property type="taxonomic scope" value="Bacteria"/>
</dbReference>
<name>A7HTE0_PARL1</name>
<protein>
    <submittedName>
        <fullName evidence="1">Prevent-host-death family protein</fullName>
    </submittedName>
</protein>
<organism evidence="1 2">
    <name type="scientific">Parvibaculum lavamentivorans (strain DS-1 / DSM 13023 / NCIMB 13966)</name>
    <dbReference type="NCBI Taxonomy" id="402881"/>
    <lineage>
        <taxon>Bacteria</taxon>
        <taxon>Pseudomonadati</taxon>
        <taxon>Pseudomonadota</taxon>
        <taxon>Alphaproteobacteria</taxon>
        <taxon>Hyphomicrobiales</taxon>
        <taxon>Parvibaculaceae</taxon>
        <taxon>Parvibaculum</taxon>
    </lineage>
</organism>
<keyword evidence="2" id="KW-1185">Reference proteome</keyword>
<reference evidence="1 2" key="1">
    <citation type="journal article" date="2011" name="Stand. Genomic Sci.">
        <title>Complete genome sequence of Parvibaculum lavamentivorans type strain (DS-1(T)).</title>
        <authorList>
            <person name="Schleheck D."/>
            <person name="Weiss M."/>
            <person name="Pitluck S."/>
            <person name="Bruce D."/>
            <person name="Land M.L."/>
            <person name="Han S."/>
            <person name="Saunders E."/>
            <person name="Tapia R."/>
            <person name="Detter C."/>
            <person name="Brettin T."/>
            <person name="Han J."/>
            <person name="Woyke T."/>
            <person name="Goodwin L."/>
            <person name="Pennacchio L."/>
            <person name="Nolan M."/>
            <person name="Cook A.M."/>
            <person name="Kjelleberg S."/>
            <person name="Thomas T."/>
        </authorList>
    </citation>
    <scope>NUCLEOTIDE SEQUENCE [LARGE SCALE GENOMIC DNA]</scope>
    <source>
        <strain evidence="2">DS-1 / DSM 13023 / NCIMB 13966</strain>
    </source>
</reference>
<dbReference type="EMBL" id="CP000774">
    <property type="protein sequence ID" value="ABS63173.1"/>
    <property type="molecule type" value="Genomic_DNA"/>
</dbReference>
<dbReference type="RefSeq" id="WP_012110461.1">
    <property type="nucleotide sequence ID" value="NC_009719.1"/>
</dbReference>